<keyword evidence="1" id="KW-0472">Membrane</keyword>
<feature type="transmembrane region" description="Helical" evidence="1">
    <location>
        <begin position="388"/>
        <end position="406"/>
    </location>
</feature>
<feature type="transmembrane region" description="Helical" evidence="1">
    <location>
        <begin position="182"/>
        <end position="199"/>
    </location>
</feature>
<keyword evidence="3" id="KW-1185">Reference proteome</keyword>
<dbReference type="Proteomes" id="UP000242415">
    <property type="component" value="Unassembled WGS sequence"/>
</dbReference>
<dbReference type="PANTHER" id="PTHR37422">
    <property type="entry name" value="TEICHURONIC ACID BIOSYNTHESIS PROTEIN TUAE"/>
    <property type="match status" value="1"/>
</dbReference>
<evidence type="ECO:0008006" key="4">
    <source>
        <dbReference type="Google" id="ProtNLM"/>
    </source>
</evidence>
<name>A0A1H3LQ04_9ACTN</name>
<dbReference type="EMBL" id="FNPH01000003">
    <property type="protein sequence ID" value="SDY66179.1"/>
    <property type="molecule type" value="Genomic_DNA"/>
</dbReference>
<accession>A0A1H3LQ04</accession>
<gene>
    <name evidence="2" type="ORF">SAMN05444365_10331</name>
</gene>
<feature type="transmembrane region" description="Helical" evidence="1">
    <location>
        <begin position="106"/>
        <end position="127"/>
    </location>
</feature>
<organism evidence="2 3">
    <name type="scientific">Micromonospora pattaloongensis</name>
    <dbReference type="NCBI Taxonomy" id="405436"/>
    <lineage>
        <taxon>Bacteria</taxon>
        <taxon>Bacillati</taxon>
        <taxon>Actinomycetota</taxon>
        <taxon>Actinomycetes</taxon>
        <taxon>Micromonosporales</taxon>
        <taxon>Micromonosporaceae</taxon>
        <taxon>Micromonospora</taxon>
    </lineage>
</organism>
<keyword evidence="1" id="KW-0812">Transmembrane</keyword>
<dbReference type="InterPro" id="IPR051533">
    <property type="entry name" value="WaaL-like"/>
</dbReference>
<sequence>MLPLWPLFLMFGLTPLWWAAGVFYLGWPLLGVLLFALMATRGRVPLPPASAFWLVFLGLVVLSAIRLPSPAAMLTFGLRLAFYVTALIVCAYVYSAARERADATPVLAPLCGFWLGLVLLGWLGVLAPRLSMATPMELLLPGGVAGNPFIRDMVHLHTAEYNPRSLNPIYRPAAPFAYTNNYGSAYALTLPCVVAFVMLRGRGLFRALLLISLPLSLPPAFLTLNRGMFLSLGVGLAFLGVRATLRGNLRVAASMLGVTVLGGLVMLFIPITDMIDQRVSASDTNTDRMSLYLEVLRRVGESPLLGFGAPVTVDTVTAQAPIGTQGQLWMVLFSHGIPALVCFLGWFVAAFVICSKASSPAGQWLSVVPLIGLVQTPFYGLVNQNLTAAFFAAGFALALTGRERALTRWRLARPWRTGPTVVARARVVAAGGKS</sequence>
<feature type="transmembrane region" description="Helical" evidence="1">
    <location>
        <begin position="204"/>
        <end position="222"/>
    </location>
</feature>
<evidence type="ECO:0000313" key="2">
    <source>
        <dbReference type="EMBL" id="SDY66179.1"/>
    </source>
</evidence>
<evidence type="ECO:0000256" key="1">
    <source>
        <dbReference type="SAM" id="Phobius"/>
    </source>
</evidence>
<evidence type="ECO:0000313" key="3">
    <source>
        <dbReference type="Proteomes" id="UP000242415"/>
    </source>
</evidence>
<feature type="transmembrane region" description="Helical" evidence="1">
    <location>
        <begin position="16"/>
        <end position="37"/>
    </location>
</feature>
<protein>
    <recommendedName>
        <fullName evidence="4">O-antigen ligase</fullName>
    </recommendedName>
</protein>
<feature type="transmembrane region" description="Helical" evidence="1">
    <location>
        <begin position="328"/>
        <end position="352"/>
    </location>
</feature>
<dbReference type="AlphaFoldDB" id="A0A1H3LQ04"/>
<dbReference type="STRING" id="405436.SAMN05444365_10331"/>
<feature type="transmembrane region" description="Helical" evidence="1">
    <location>
        <begin position="73"/>
        <end position="94"/>
    </location>
</feature>
<dbReference type="PANTHER" id="PTHR37422:SF13">
    <property type="entry name" value="LIPOPOLYSACCHARIDE BIOSYNTHESIS PROTEIN PA4999-RELATED"/>
    <property type="match status" value="1"/>
</dbReference>
<feature type="transmembrane region" description="Helical" evidence="1">
    <location>
        <begin position="49"/>
        <end position="67"/>
    </location>
</feature>
<feature type="transmembrane region" description="Helical" evidence="1">
    <location>
        <begin position="252"/>
        <end position="271"/>
    </location>
</feature>
<proteinExistence type="predicted"/>
<keyword evidence="1" id="KW-1133">Transmembrane helix</keyword>
<reference evidence="3" key="1">
    <citation type="submission" date="2016-10" db="EMBL/GenBank/DDBJ databases">
        <authorList>
            <person name="Varghese N."/>
            <person name="Submissions S."/>
        </authorList>
    </citation>
    <scope>NUCLEOTIDE SEQUENCE [LARGE SCALE GENOMIC DNA]</scope>
    <source>
        <strain evidence="3">DSM 45245</strain>
    </source>
</reference>